<feature type="region of interest" description="Disordered" evidence="1">
    <location>
        <begin position="281"/>
        <end position="309"/>
    </location>
</feature>
<protein>
    <recommendedName>
        <fullName evidence="5">CSC1/OSCA1-like cytosolic domain-containing protein</fullName>
    </recommendedName>
</protein>
<feature type="compositionally biased region" description="Polar residues" evidence="1">
    <location>
        <begin position="1"/>
        <end position="30"/>
    </location>
</feature>
<feature type="compositionally biased region" description="Basic and acidic residues" evidence="1">
    <location>
        <begin position="300"/>
        <end position="309"/>
    </location>
</feature>
<feature type="transmembrane region" description="Helical" evidence="2">
    <location>
        <begin position="379"/>
        <end position="399"/>
    </location>
</feature>
<evidence type="ECO:0000313" key="3">
    <source>
        <dbReference type="EMBL" id="CDW91797.1"/>
    </source>
</evidence>
<dbReference type="OrthoDB" id="297739at2759"/>
<dbReference type="EMBL" id="CCKQ01019759">
    <property type="protein sequence ID" value="CDW91797.1"/>
    <property type="molecule type" value="Genomic_DNA"/>
</dbReference>
<reference evidence="3 4" key="1">
    <citation type="submission" date="2014-06" db="EMBL/GenBank/DDBJ databases">
        <authorList>
            <person name="Swart Estienne"/>
        </authorList>
    </citation>
    <scope>NUCLEOTIDE SEQUENCE [LARGE SCALE GENOMIC DNA]</scope>
    <source>
        <strain evidence="3 4">130c</strain>
    </source>
</reference>
<evidence type="ECO:0008006" key="5">
    <source>
        <dbReference type="Google" id="ProtNLM"/>
    </source>
</evidence>
<dbReference type="OMA" id="DCIYISK"/>
<proteinExistence type="predicted"/>
<evidence type="ECO:0000313" key="4">
    <source>
        <dbReference type="Proteomes" id="UP000039865"/>
    </source>
</evidence>
<feature type="transmembrane region" description="Helical" evidence="2">
    <location>
        <begin position="1044"/>
        <end position="1061"/>
    </location>
</feature>
<gene>
    <name evidence="3" type="primary">Contig4635.g4952</name>
    <name evidence="3" type="ORF">STYLEM_20958</name>
</gene>
<evidence type="ECO:0000256" key="1">
    <source>
        <dbReference type="SAM" id="MobiDB-lite"/>
    </source>
</evidence>
<keyword evidence="2" id="KW-0812">Transmembrane</keyword>
<organism evidence="3 4">
    <name type="scientific">Stylonychia lemnae</name>
    <name type="common">Ciliate</name>
    <dbReference type="NCBI Taxonomy" id="5949"/>
    <lineage>
        <taxon>Eukaryota</taxon>
        <taxon>Sar</taxon>
        <taxon>Alveolata</taxon>
        <taxon>Ciliophora</taxon>
        <taxon>Intramacronucleata</taxon>
        <taxon>Spirotrichea</taxon>
        <taxon>Stichotrichia</taxon>
        <taxon>Sporadotrichida</taxon>
        <taxon>Oxytrichidae</taxon>
        <taxon>Stylonychinae</taxon>
        <taxon>Stylonychia</taxon>
    </lineage>
</organism>
<feature type="region of interest" description="Disordered" evidence="1">
    <location>
        <begin position="1"/>
        <end position="81"/>
    </location>
</feature>
<feature type="transmembrane region" description="Helical" evidence="2">
    <location>
        <begin position="928"/>
        <end position="945"/>
    </location>
</feature>
<sequence length="1281" mass="150551">MQSPNFSSERSSEQSLDNISEISEGQQPSRRNIAGNVMFRNPVDDNSQSPELQDDDVYYNKNERDQKQGYQQDKNRQESGRIRIIQKQLPSNKQKIEKSIDQKSSIDLEEIKSESQVDQRLRHVVNAPINSHERVDTSHNKFIEPYQLKRQIASEADEDEDMVIQSERSIEVQDKSLGLEESKISQAFSNNNKSRSNNQSNVDLNTIDGGADIDLDVIQLELEYEYHDPQLDLYQEIPQELQMNEDIDPNEIMKEKENQEQILRLLQDRLSAAINPDQNEVQPRIASIVSDQSKQKQKQRQNERDSEYYQKDASNGLSYTKMKQVINRLHPRVVIDGVKRTYPLCKTKTGWHCACKSWRDSDIRELGVGISVYFKMLKFFMVLMLWFAFLSIPSYFLYYTGNETEEKSNSIKFFLSAFSLGNIGQQVNVRLFCSYGSLDDLKIYGLGKNKTKCPKDTFDVLNVDGQCNSDTMNYQYQRKVNDRFQSDCHGEKSCNFTISINDFNSTCQKKIVLPDIMNEDPYIFFPANNETNSSSNQNRLIYVQAICQEIYIELPYINQAISRENLGLIVVILDVVIIFSLIFSLYALEAYEKREDKLINRSLLTSEEFAIVIKHLPSRDDYFSIKELKVLLWNHLERVIKNEPQVLLLNKQSQNDHKILNIHFGMTDFGKLKILIRIYDLLKQLFRNEARMAKDSKNEKKYVKVQEKLEKRIEKLIASYQKYDIKFSNQVIKAYVTFRTLEGKERAIKAYKVGSCRRRCANCCGSNYYRKKEQIKQQYQHYHLLDSQENGQKSTGTFILIVVARSYQKEVKEYSPQIDCPDIDITKDEAFKDQRRESDKRLGLMHCYCLSQFYKISFDIVNIVFPDSKKYCGEWLKLYTLSNSLVYLVAFGISIVNMIVKSFMRYFGISINNFPIFAGEYDEFTVEWYRVIGATISFTLLINIFTPHMANGMFQVIGMIKRCRDRGCTCDRRKTKQLLQSDYEDMNTGTMFLIEYRYSQILSTLFTIMMYSSGIPILYIIALFSFFFQYWFDKLFYLSNATRALMKFSLILHFIIGLYMYSNSSILTTVSISTEIFDQIDTENRYFNRSRFTNLHMLIFIGAFALSVVVFIFRVTLFNFITCCRKIGAKIKQKFFDAEILTDDLIKELNFQQLFSEFKKTKFDMIEYKELLKYGEIRQQTTLDVNQFLDKLEEKQLKIIEKFQQYFQKYDIKPKSLQDGIEKLRQKQFQIKFDSRLRSVIYSYDLKDNDQYRGIQEVEHYLKAKKQIKSNESKNNKENQL</sequence>
<keyword evidence="2" id="KW-1133">Transmembrane helix</keyword>
<keyword evidence="2" id="KW-0472">Membrane</keyword>
<feature type="transmembrane region" description="Helical" evidence="2">
    <location>
        <begin position="566"/>
        <end position="588"/>
    </location>
</feature>
<feature type="transmembrane region" description="Helical" evidence="2">
    <location>
        <begin position="885"/>
        <end position="908"/>
    </location>
</feature>
<evidence type="ECO:0000256" key="2">
    <source>
        <dbReference type="SAM" id="Phobius"/>
    </source>
</evidence>
<accession>A0A078BF80</accession>
<keyword evidence="4" id="KW-1185">Reference proteome</keyword>
<feature type="transmembrane region" description="Helical" evidence="2">
    <location>
        <begin position="1001"/>
        <end position="1032"/>
    </location>
</feature>
<name>A0A078BF80_STYLE</name>
<dbReference type="Proteomes" id="UP000039865">
    <property type="component" value="Unassembled WGS sequence"/>
</dbReference>
<feature type="compositionally biased region" description="Basic and acidic residues" evidence="1">
    <location>
        <begin position="61"/>
        <end position="81"/>
    </location>
</feature>
<dbReference type="InParanoid" id="A0A078BF80"/>
<feature type="transmembrane region" description="Helical" evidence="2">
    <location>
        <begin position="1095"/>
        <end position="1117"/>
    </location>
</feature>